<dbReference type="Proteomes" id="UP000252118">
    <property type="component" value="Unassembled WGS sequence"/>
</dbReference>
<dbReference type="AlphaFoldDB" id="A0A366ELX0"/>
<dbReference type="InterPro" id="IPR050728">
    <property type="entry name" value="Zinc_Metalloprotease_M4"/>
</dbReference>
<dbReference type="EMBL" id="QNRJ01000012">
    <property type="protein sequence ID" value="RBP02730.1"/>
    <property type="molecule type" value="Genomic_DNA"/>
</dbReference>
<proteinExistence type="predicted"/>
<evidence type="ECO:0000256" key="5">
    <source>
        <dbReference type="ARBA" id="ARBA00023049"/>
    </source>
</evidence>
<evidence type="ECO:0000313" key="8">
    <source>
        <dbReference type="EMBL" id="RBP02730.1"/>
    </source>
</evidence>
<dbReference type="RefSeq" id="WP_258549688.1">
    <property type="nucleotide sequence ID" value="NZ_QNRJ01000012.1"/>
</dbReference>
<feature type="chain" id="PRO_5039434265" evidence="6">
    <location>
        <begin position="19"/>
        <end position="164"/>
    </location>
</feature>
<gene>
    <name evidence="8" type="ORF">DET59_11214</name>
</gene>
<evidence type="ECO:0000313" key="9">
    <source>
        <dbReference type="Proteomes" id="UP000252118"/>
    </source>
</evidence>
<keyword evidence="3" id="KW-0378">Hydrolase</keyword>
<evidence type="ECO:0000256" key="1">
    <source>
        <dbReference type="ARBA" id="ARBA00022670"/>
    </source>
</evidence>
<name>A0A366ELX0_9BACI</name>
<protein>
    <submittedName>
        <fullName evidence="8">Fungalysin/thermolysin propeptide</fullName>
    </submittedName>
</protein>
<keyword evidence="2" id="KW-0479">Metal-binding</keyword>
<dbReference type="GO" id="GO:0008237">
    <property type="term" value="F:metallopeptidase activity"/>
    <property type="evidence" value="ECO:0007669"/>
    <property type="project" value="UniProtKB-KW"/>
</dbReference>
<feature type="signal peptide" evidence="6">
    <location>
        <begin position="1"/>
        <end position="18"/>
    </location>
</feature>
<feature type="domain" description="FTP" evidence="7">
    <location>
        <begin position="86"/>
        <end position="136"/>
    </location>
</feature>
<keyword evidence="6" id="KW-0732">Signal</keyword>
<dbReference type="PANTHER" id="PTHR33794">
    <property type="entry name" value="BACILLOLYSIN"/>
    <property type="match status" value="1"/>
</dbReference>
<evidence type="ECO:0000256" key="6">
    <source>
        <dbReference type="SAM" id="SignalP"/>
    </source>
</evidence>
<organism evidence="8 9">
    <name type="scientific">Rossellomorea aquimaris</name>
    <dbReference type="NCBI Taxonomy" id="189382"/>
    <lineage>
        <taxon>Bacteria</taxon>
        <taxon>Bacillati</taxon>
        <taxon>Bacillota</taxon>
        <taxon>Bacilli</taxon>
        <taxon>Bacillales</taxon>
        <taxon>Bacillaceae</taxon>
        <taxon>Rossellomorea</taxon>
    </lineage>
</organism>
<dbReference type="Pfam" id="PF07504">
    <property type="entry name" value="FTP"/>
    <property type="match status" value="1"/>
</dbReference>
<sequence>MKKILIAPIILSTTLFSAALPSNDALAVQPHEHAINAASKEWNVKANVPLFVKEKQAVKRLAVNSNDALNYLDQHKNKIVMKNPKASLKVKESKKDELGMTHIRFHQTKNGLPVEGSEIIVHYNQNNEITAVNGSYNEQVETSELNTSTLVTSEKAVEAAKASV</sequence>
<keyword evidence="4" id="KW-0862">Zinc</keyword>
<dbReference type="GO" id="GO:0006508">
    <property type="term" value="P:proteolysis"/>
    <property type="evidence" value="ECO:0007669"/>
    <property type="project" value="UniProtKB-KW"/>
</dbReference>
<evidence type="ECO:0000256" key="4">
    <source>
        <dbReference type="ARBA" id="ARBA00022833"/>
    </source>
</evidence>
<accession>A0A366ELX0</accession>
<keyword evidence="5" id="KW-0482">Metalloprotease</keyword>
<comment type="caution">
    <text evidence="8">The sequence shown here is derived from an EMBL/GenBank/DDBJ whole genome shotgun (WGS) entry which is preliminary data.</text>
</comment>
<evidence type="ECO:0000256" key="2">
    <source>
        <dbReference type="ARBA" id="ARBA00022723"/>
    </source>
</evidence>
<evidence type="ECO:0000259" key="7">
    <source>
        <dbReference type="Pfam" id="PF07504"/>
    </source>
</evidence>
<dbReference type="Gene3D" id="3.10.450.490">
    <property type="match status" value="1"/>
</dbReference>
<evidence type="ECO:0000256" key="3">
    <source>
        <dbReference type="ARBA" id="ARBA00022801"/>
    </source>
</evidence>
<dbReference type="PANTHER" id="PTHR33794:SF1">
    <property type="entry name" value="BACILLOLYSIN"/>
    <property type="match status" value="1"/>
</dbReference>
<keyword evidence="1" id="KW-0645">Protease</keyword>
<reference evidence="8 9" key="1">
    <citation type="submission" date="2018-06" db="EMBL/GenBank/DDBJ databases">
        <title>Freshwater and sediment microbial communities from various areas in North America, analyzing microbe dynamics in response to fracking.</title>
        <authorList>
            <person name="Lamendella R."/>
        </authorList>
    </citation>
    <scope>NUCLEOTIDE SEQUENCE [LARGE SCALE GENOMIC DNA]</scope>
    <source>
        <strain evidence="8 9">97B</strain>
    </source>
</reference>
<dbReference type="GO" id="GO:0046872">
    <property type="term" value="F:metal ion binding"/>
    <property type="evidence" value="ECO:0007669"/>
    <property type="project" value="UniProtKB-KW"/>
</dbReference>
<dbReference type="InterPro" id="IPR011096">
    <property type="entry name" value="FTP_domain"/>
</dbReference>